<dbReference type="GO" id="GO:0008270">
    <property type="term" value="F:zinc ion binding"/>
    <property type="evidence" value="ECO:0007669"/>
    <property type="project" value="UniProtKB-KW"/>
</dbReference>
<dbReference type="SUPFAM" id="SSF57845">
    <property type="entry name" value="B-box zinc-binding domain"/>
    <property type="match status" value="1"/>
</dbReference>
<keyword evidence="3" id="KW-0862">Zinc</keyword>
<dbReference type="PROSITE" id="PS50119">
    <property type="entry name" value="ZF_BBOX"/>
    <property type="match status" value="1"/>
</dbReference>
<reference evidence="9" key="1">
    <citation type="submission" date="2021-01" db="EMBL/GenBank/DDBJ databases">
        <authorList>
            <person name="Zahm M."/>
            <person name="Roques C."/>
            <person name="Cabau C."/>
            <person name="Klopp C."/>
            <person name="Donnadieu C."/>
            <person name="Jouanno E."/>
            <person name="Lampietro C."/>
            <person name="Louis A."/>
            <person name="Herpin A."/>
            <person name="Echchiki A."/>
            <person name="Berthelot C."/>
            <person name="Parey E."/>
            <person name="Roest-Crollius H."/>
            <person name="Braasch I."/>
            <person name="Postlethwait J."/>
            <person name="Bobe J."/>
            <person name="Montfort J."/>
            <person name="Bouchez O."/>
            <person name="Begum T."/>
            <person name="Mejri S."/>
            <person name="Adams A."/>
            <person name="Chen W.-J."/>
            <person name="Guiguen Y."/>
        </authorList>
    </citation>
    <scope>NUCLEOTIDE SEQUENCE</scope>
    <source>
        <tissue evidence="9">Blood</tissue>
    </source>
</reference>
<dbReference type="SUPFAM" id="SSF57850">
    <property type="entry name" value="RING/U-box"/>
    <property type="match status" value="1"/>
</dbReference>
<dbReference type="InterPro" id="IPR003879">
    <property type="entry name" value="Butyrophylin_SPRY"/>
</dbReference>
<dbReference type="PROSITE" id="PS00518">
    <property type="entry name" value="ZF_RING_1"/>
    <property type="match status" value="1"/>
</dbReference>
<dbReference type="Gene3D" id="2.60.120.920">
    <property type="match status" value="1"/>
</dbReference>
<evidence type="ECO:0000256" key="2">
    <source>
        <dbReference type="ARBA" id="ARBA00022771"/>
    </source>
</evidence>
<evidence type="ECO:0000256" key="5">
    <source>
        <dbReference type="SAM" id="MobiDB-lite"/>
    </source>
</evidence>
<dbReference type="InterPro" id="IPR001870">
    <property type="entry name" value="B30.2/SPRY"/>
</dbReference>
<dbReference type="Proteomes" id="UP000829720">
    <property type="component" value="Unassembled WGS sequence"/>
</dbReference>
<evidence type="ECO:0000256" key="3">
    <source>
        <dbReference type="ARBA" id="ARBA00022833"/>
    </source>
</evidence>
<dbReference type="FunFam" id="2.60.120.920:FF:000004">
    <property type="entry name" value="Butyrophilin subfamily 1 member A1"/>
    <property type="match status" value="1"/>
</dbReference>
<dbReference type="SMART" id="SM00589">
    <property type="entry name" value="PRY"/>
    <property type="match status" value="1"/>
</dbReference>
<dbReference type="InterPro" id="IPR043136">
    <property type="entry name" value="B30.2/SPRY_sf"/>
</dbReference>
<dbReference type="CDD" id="cd13733">
    <property type="entry name" value="SPRY_PRY_C-I_1"/>
    <property type="match status" value="1"/>
</dbReference>
<dbReference type="PANTHER" id="PTHR24103">
    <property type="entry name" value="E3 UBIQUITIN-PROTEIN LIGASE TRIM"/>
    <property type="match status" value="1"/>
</dbReference>
<dbReference type="Pfam" id="PF13765">
    <property type="entry name" value="PRY"/>
    <property type="match status" value="1"/>
</dbReference>
<evidence type="ECO:0000256" key="1">
    <source>
        <dbReference type="ARBA" id="ARBA00022723"/>
    </source>
</evidence>
<evidence type="ECO:0000259" key="6">
    <source>
        <dbReference type="PROSITE" id="PS50089"/>
    </source>
</evidence>
<proteinExistence type="predicted"/>
<feature type="domain" description="RING-type" evidence="6">
    <location>
        <begin position="38"/>
        <end position="78"/>
    </location>
</feature>
<evidence type="ECO:0000256" key="4">
    <source>
        <dbReference type="PROSITE-ProRule" id="PRU00024"/>
    </source>
</evidence>
<dbReference type="Gene3D" id="3.30.40.10">
    <property type="entry name" value="Zinc/RING finger domain, C3HC4 (zinc finger)"/>
    <property type="match status" value="1"/>
</dbReference>
<keyword evidence="1" id="KW-0479">Metal-binding</keyword>
<dbReference type="PROSITE" id="PS50089">
    <property type="entry name" value="ZF_RING_2"/>
    <property type="match status" value="1"/>
</dbReference>
<feature type="domain" description="B30.2/SPRY" evidence="8">
    <location>
        <begin position="296"/>
        <end position="492"/>
    </location>
</feature>
<feature type="compositionally biased region" description="Basic and acidic residues" evidence="5">
    <location>
        <begin position="11"/>
        <end position="21"/>
    </location>
</feature>
<dbReference type="OrthoDB" id="6105938at2759"/>
<dbReference type="EMBL" id="JAERUA010000019">
    <property type="protein sequence ID" value="KAI1887067.1"/>
    <property type="molecule type" value="Genomic_DNA"/>
</dbReference>
<comment type="caution">
    <text evidence="9">The sequence shown here is derived from an EMBL/GenBank/DDBJ whole genome shotgun (WGS) entry which is preliminary data.</text>
</comment>
<dbReference type="InterPro" id="IPR050143">
    <property type="entry name" value="TRIM/RBCC"/>
</dbReference>
<evidence type="ECO:0000313" key="9">
    <source>
        <dbReference type="EMBL" id="KAI1887067.1"/>
    </source>
</evidence>
<dbReference type="SMART" id="SM00449">
    <property type="entry name" value="SPRY"/>
    <property type="match status" value="1"/>
</dbReference>
<dbReference type="Gene3D" id="3.30.160.60">
    <property type="entry name" value="Classic Zinc Finger"/>
    <property type="match status" value="1"/>
</dbReference>
<dbReference type="SUPFAM" id="SSF49899">
    <property type="entry name" value="Concanavalin A-like lectins/glucanases"/>
    <property type="match status" value="1"/>
</dbReference>
<dbReference type="InterPro" id="IPR013320">
    <property type="entry name" value="ConA-like_dom_sf"/>
</dbReference>
<dbReference type="Pfam" id="PF00643">
    <property type="entry name" value="zf-B_box"/>
    <property type="match status" value="1"/>
</dbReference>
<evidence type="ECO:0000313" key="10">
    <source>
        <dbReference type="Proteomes" id="UP000829720"/>
    </source>
</evidence>
<dbReference type="InterPro" id="IPR013083">
    <property type="entry name" value="Znf_RING/FYVE/PHD"/>
</dbReference>
<dbReference type="PROSITE" id="PS50188">
    <property type="entry name" value="B302_SPRY"/>
    <property type="match status" value="1"/>
</dbReference>
<dbReference type="SMART" id="SM00184">
    <property type="entry name" value="RING"/>
    <property type="match status" value="1"/>
</dbReference>
<dbReference type="InterPro" id="IPR001841">
    <property type="entry name" value="Znf_RING"/>
</dbReference>
<dbReference type="InterPro" id="IPR006574">
    <property type="entry name" value="PRY"/>
</dbReference>
<keyword evidence="10" id="KW-1185">Reference proteome</keyword>
<feature type="region of interest" description="Disordered" evidence="5">
    <location>
        <begin position="1"/>
        <end position="21"/>
    </location>
</feature>
<dbReference type="AlphaFoldDB" id="A0A8T3CTL7"/>
<dbReference type="InterPro" id="IPR017907">
    <property type="entry name" value="Znf_RING_CS"/>
</dbReference>
<dbReference type="InterPro" id="IPR000315">
    <property type="entry name" value="Znf_B-box"/>
</dbReference>
<dbReference type="SMART" id="SM00336">
    <property type="entry name" value="BBOX"/>
    <property type="match status" value="1"/>
</dbReference>
<feature type="domain" description="B box-type" evidence="7">
    <location>
        <begin position="107"/>
        <end position="148"/>
    </location>
</feature>
<accession>A0A8T3CTL7</accession>
<gene>
    <name evidence="9" type="ORF">AGOR_G00202310</name>
</gene>
<dbReference type="Pfam" id="PF13445">
    <property type="entry name" value="zf-RING_UBOX"/>
    <property type="match status" value="1"/>
</dbReference>
<feature type="compositionally biased region" description="Polar residues" evidence="5">
    <location>
        <begin position="1"/>
        <end position="10"/>
    </location>
</feature>
<dbReference type="InterPro" id="IPR027370">
    <property type="entry name" value="Znf-RING_euk"/>
</dbReference>
<evidence type="ECO:0000259" key="7">
    <source>
        <dbReference type="PROSITE" id="PS50119"/>
    </source>
</evidence>
<sequence length="509" mass="57463">MKLYKQNKTAQKTDRMSDGDGVRTMATKPSFLEEELCCSVCCDTFRDPVVLECSHSFCNDCLQRCWKEKRYRECPICRRKSSVPKPPVNLALKNIVELYLKQKSAQNNEVNCRLHGQKLLLYCEDDEEPLCVVCQTSKKHRTHQLCPSEEAALEQKRELKNVLAPIKENLQLFIEVKQQFEKTEKHIKAQVQLTELRIKGEFLKLRNFLQDEEGASLDALRKEGDEKSQLMKDKIESITRHISTLSDKIAAIEKVIEGEDVLILKAYKDTKRRAQCTLQEPEPHPSGALIDMAKHLGNLKYKVWEKMLGMVQYTPVTLDPNTAAPWLLLSEDLTSVTNTGFIQALPDNPERFNPCVDVLGSEGFSSGKHSWEVEVGNKPEWTIGVVKDSITRKGKICCDPESGIFVVTLRAGSVYGAEGITPLTLKKKPQRIRVQLDFDMGEVSFYDPSDMSRIHTFNLLLMDRLFPYFSPCVNINGSNCGALQICPAKVSVTVTSSPLDCPVTVTSSP</sequence>
<dbReference type="InterPro" id="IPR003877">
    <property type="entry name" value="SPRY_dom"/>
</dbReference>
<dbReference type="Pfam" id="PF00622">
    <property type="entry name" value="SPRY"/>
    <property type="match status" value="1"/>
</dbReference>
<organism evidence="9 10">
    <name type="scientific">Albula goreensis</name>
    <dbReference type="NCBI Taxonomy" id="1534307"/>
    <lineage>
        <taxon>Eukaryota</taxon>
        <taxon>Metazoa</taxon>
        <taxon>Chordata</taxon>
        <taxon>Craniata</taxon>
        <taxon>Vertebrata</taxon>
        <taxon>Euteleostomi</taxon>
        <taxon>Actinopterygii</taxon>
        <taxon>Neopterygii</taxon>
        <taxon>Teleostei</taxon>
        <taxon>Albuliformes</taxon>
        <taxon>Albulidae</taxon>
        <taxon>Albula</taxon>
    </lineage>
</organism>
<name>A0A8T3CTL7_9TELE</name>
<protein>
    <submittedName>
        <fullName evidence="9">Uncharacterized protein</fullName>
    </submittedName>
</protein>
<dbReference type="PRINTS" id="PR01407">
    <property type="entry name" value="BUTYPHLNCDUF"/>
</dbReference>
<evidence type="ECO:0000259" key="8">
    <source>
        <dbReference type="PROSITE" id="PS50188"/>
    </source>
</evidence>
<keyword evidence="2 4" id="KW-0863">Zinc-finger</keyword>